<proteinExistence type="predicted"/>
<organism evidence="1 2">
    <name type="scientific">Tulasnella calospora MUT 4182</name>
    <dbReference type="NCBI Taxonomy" id="1051891"/>
    <lineage>
        <taxon>Eukaryota</taxon>
        <taxon>Fungi</taxon>
        <taxon>Dikarya</taxon>
        <taxon>Basidiomycota</taxon>
        <taxon>Agaricomycotina</taxon>
        <taxon>Agaricomycetes</taxon>
        <taxon>Cantharellales</taxon>
        <taxon>Tulasnellaceae</taxon>
        <taxon>Tulasnella</taxon>
    </lineage>
</organism>
<dbReference type="InterPro" id="IPR011009">
    <property type="entry name" value="Kinase-like_dom_sf"/>
</dbReference>
<accession>A0A0C3KAL1</accession>
<dbReference type="AlphaFoldDB" id="A0A0C3KAL1"/>
<dbReference type="Proteomes" id="UP000054248">
    <property type="component" value="Unassembled WGS sequence"/>
</dbReference>
<evidence type="ECO:0000313" key="2">
    <source>
        <dbReference type="Proteomes" id="UP000054248"/>
    </source>
</evidence>
<reference evidence="2" key="2">
    <citation type="submission" date="2015-01" db="EMBL/GenBank/DDBJ databases">
        <title>Evolutionary Origins and Diversification of the Mycorrhizal Mutualists.</title>
        <authorList>
            <consortium name="DOE Joint Genome Institute"/>
            <consortium name="Mycorrhizal Genomics Consortium"/>
            <person name="Kohler A."/>
            <person name="Kuo A."/>
            <person name="Nagy L.G."/>
            <person name="Floudas D."/>
            <person name="Copeland A."/>
            <person name="Barry K.W."/>
            <person name="Cichocki N."/>
            <person name="Veneault-Fourrey C."/>
            <person name="LaButti K."/>
            <person name="Lindquist E.A."/>
            <person name="Lipzen A."/>
            <person name="Lundell T."/>
            <person name="Morin E."/>
            <person name="Murat C."/>
            <person name="Riley R."/>
            <person name="Ohm R."/>
            <person name="Sun H."/>
            <person name="Tunlid A."/>
            <person name="Henrissat B."/>
            <person name="Grigoriev I.V."/>
            <person name="Hibbett D.S."/>
            <person name="Martin F."/>
        </authorList>
    </citation>
    <scope>NUCLEOTIDE SEQUENCE [LARGE SCALE GENOMIC DNA]</scope>
    <source>
        <strain evidence="2">MUT 4182</strain>
    </source>
</reference>
<protein>
    <recommendedName>
        <fullName evidence="3">Protein kinase domain-containing protein</fullName>
    </recommendedName>
</protein>
<dbReference type="OrthoDB" id="5569250at2759"/>
<sequence length="56" mass="6195">MTVCSGTQSLSTLNPITKLSQPFHVPHIGWSILLAIEFLNEQGWFHRDISIGNTTG</sequence>
<dbReference type="EMBL" id="KN823286">
    <property type="protein sequence ID" value="KIO18443.1"/>
    <property type="molecule type" value="Genomic_DNA"/>
</dbReference>
<dbReference type="HOGENOM" id="CLU_3015929_0_0_1"/>
<evidence type="ECO:0008006" key="3">
    <source>
        <dbReference type="Google" id="ProtNLM"/>
    </source>
</evidence>
<evidence type="ECO:0000313" key="1">
    <source>
        <dbReference type="EMBL" id="KIO18443.1"/>
    </source>
</evidence>
<keyword evidence="2" id="KW-1185">Reference proteome</keyword>
<dbReference type="SUPFAM" id="SSF56112">
    <property type="entry name" value="Protein kinase-like (PK-like)"/>
    <property type="match status" value="1"/>
</dbReference>
<reference evidence="1 2" key="1">
    <citation type="submission" date="2014-04" db="EMBL/GenBank/DDBJ databases">
        <authorList>
            <consortium name="DOE Joint Genome Institute"/>
            <person name="Kuo A."/>
            <person name="Girlanda M."/>
            <person name="Perotto S."/>
            <person name="Kohler A."/>
            <person name="Nagy L.G."/>
            <person name="Floudas D."/>
            <person name="Copeland A."/>
            <person name="Barry K.W."/>
            <person name="Cichocki N."/>
            <person name="Veneault-Fourrey C."/>
            <person name="LaButti K."/>
            <person name="Lindquist E.A."/>
            <person name="Lipzen A."/>
            <person name="Lundell T."/>
            <person name="Morin E."/>
            <person name="Murat C."/>
            <person name="Sun H."/>
            <person name="Tunlid A."/>
            <person name="Henrissat B."/>
            <person name="Grigoriev I.V."/>
            <person name="Hibbett D.S."/>
            <person name="Martin F."/>
            <person name="Nordberg H.P."/>
            <person name="Cantor M.N."/>
            <person name="Hua S.X."/>
        </authorList>
    </citation>
    <scope>NUCLEOTIDE SEQUENCE [LARGE SCALE GENOMIC DNA]</scope>
    <source>
        <strain evidence="1 2">MUT 4182</strain>
    </source>
</reference>
<gene>
    <name evidence="1" type="ORF">M407DRAFT_159082</name>
</gene>
<name>A0A0C3KAL1_9AGAM</name>